<dbReference type="AlphaFoldDB" id="A0A226EJ75"/>
<dbReference type="SUPFAM" id="SSF74924">
    <property type="entry name" value="Cap-Gly domain"/>
    <property type="match status" value="2"/>
</dbReference>
<sequence length="755" mass="83641">MLSGIFDMFSSSDKSKNFEEHILPIPQHSGRPLTYTDCFTWLNQKVVVLLVRFDNPQIGTVKYVGSDDRGNLCAGIEFQYNVGGMSGKIHGQKLFKAKSGHGLLIPVEYVRLLVDYEDGRNIFPVTPSTSSSQVHRAQSVPSNMGIQIKNNPINNIPFEDYIPLTLPSLSIGSNVVWLGGSSPQTGIVRWIGKAGRSDNTPIKVWVEMDDFMGYGHNEMDLGVKFGCASGRGKLFPADELILLENFLPEETVPDTMSPQKNAVAIPLPAGQSFDHMPVYDIAVINGVNGLVENKPSVVVPESISSPINKPSPDCDLIDFSESENLKITPEGNSMADLEFRRIMKPDEPMETNETFVQSVGSISPSSNEFAASAPPLSLPNDSVSDEQLPIITGNELISDAATHTHGNAPVVTKTVVLNGCVIPDKVLMKLVDDKTEDYLPPFIVPPIDILEFFRAEGQKGIQGMRNSCYIDVVLFSMFAFTDTFDPYFLDKNNLFNKVPDSVFTKTAKKVLAEHIVNPLRQNYYCPGTGVNSLRELMIPFSDKLDGAFMDVEELMLIMFDKLFQLKEFITYDNGVRDYLHQINLGDQALAPVITLKQCLEMSFQDYNLKLQCIPSPAFIIEVPRHHHSVIQSTVIVPNLTLNMDSLLSSKGSENSNTVKLMNLVAVICIIDVHFVTFVKCGKGVLSHWVLFDSNPSEERPKVEIVTNMGECLESLEHQVLTNPAKVSESKHKLPPLVQKLLSDIYVCIYCPASMV</sequence>
<evidence type="ECO:0000256" key="6">
    <source>
        <dbReference type="ARBA" id="ARBA00022490"/>
    </source>
</evidence>
<comment type="caution">
    <text evidence="14">The sequence shown here is derived from an EMBL/GenBank/DDBJ whole genome shotgun (WGS) entry which is preliminary data.</text>
</comment>
<dbReference type="SMART" id="SM01052">
    <property type="entry name" value="CAP_GLY"/>
    <property type="match status" value="1"/>
</dbReference>
<dbReference type="Proteomes" id="UP000198287">
    <property type="component" value="Unassembled WGS sequence"/>
</dbReference>
<dbReference type="GO" id="GO:0004843">
    <property type="term" value="F:cysteine-type deubiquitinase activity"/>
    <property type="evidence" value="ECO:0007669"/>
    <property type="project" value="UniProtKB-EC"/>
</dbReference>
<evidence type="ECO:0000256" key="10">
    <source>
        <dbReference type="ARBA" id="ARBA00022801"/>
    </source>
</evidence>
<reference evidence="14 15" key="1">
    <citation type="submission" date="2015-12" db="EMBL/GenBank/DDBJ databases">
        <title>The genome of Folsomia candida.</title>
        <authorList>
            <person name="Faddeeva A."/>
            <person name="Derks M.F."/>
            <person name="Anvar Y."/>
            <person name="Smit S."/>
            <person name="Van Straalen N."/>
            <person name="Roelofs D."/>
        </authorList>
    </citation>
    <scope>NUCLEOTIDE SEQUENCE [LARGE SCALE GENOMIC DNA]</scope>
    <source>
        <strain evidence="14 15">VU population</strain>
        <tissue evidence="14">Whole body</tissue>
    </source>
</reference>
<organism evidence="14 15">
    <name type="scientific">Folsomia candida</name>
    <name type="common">Springtail</name>
    <dbReference type="NCBI Taxonomy" id="158441"/>
    <lineage>
        <taxon>Eukaryota</taxon>
        <taxon>Metazoa</taxon>
        <taxon>Ecdysozoa</taxon>
        <taxon>Arthropoda</taxon>
        <taxon>Hexapoda</taxon>
        <taxon>Collembola</taxon>
        <taxon>Entomobryomorpha</taxon>
        <taxon>Isotomoidea</taxon>
        <taxon>Isotomidae</taxon>
        <taxon>Proisotominae</taxon>
        <taxon>Folsomia</taxon>
    </lineage>
</organism>
<keyword evidence="15" id="KW-1185">Reference proteome</keyword>
<dbReference type="EMBL" id="LNIX01000003">
    <property type="protein sequence ID" value="OXA57268.1"/>
    <property type="molecule type" value="Genomic_DNA"/>
</dbReference>
<comment type="subcellular location">
    <subcellularLocation>
        <location evidence="2">Cytoplasm</location>
        <location evidence="2">Cytoskeleton</location>
        <location evidence="2">Microtubule organizing center</location>
        <location evidence="2">Centrosome</location>
    </subcellularLocation>
    <subcellularLocation>
        <location evidence="3">Cytoplasm</location>
        <location evidence="3">Perinuclear region</location>
    </subcellularLocation>
</comment>
<keyword evidence="6" id="KW-0963">Cytoplasm</keyword>
<accession>A0A226EJ75</accession>
<gene>
    <name evidence="14" type="ORF">Fcan01_07096</name>
</gene>
<evidence type="ECO:0000256" key="9">
    <source>
        <dbReference type="ARBA" id="ARBA00022786"/>
    </source>
</evidence>
<evidence type="ECO:0000256" key="12">
    <source>
        <dbReference type="ARBA" id="ARBA00022833"/>
    </source>
</evidence>
<evidence type="ECO:0000256" key="2">
    <source>
        <dbReference type="ARBA" id="ARBA00004300"/>
    </source>
</evidence>
<dbReference type="STRING" id="158441.A0A226EJ75"/>
<dbReference type="GO" id="GO:0006508">
    <property type="term" value="P:proteolysis"/>
    <property type="evidence" value="ECO:0007669"/>
    <property type="project" value="UniProtKB-KW"/>
</dbReference>
<comment type="catalytic activity">
    <reaction evidence="1">
        <text>Thiol-dependent hydrolysis of ester, thioester, amide, peptide and isopeptide bonds formed by the C-terminal Gly of ubiquitin (a 76-residue protein attached to proteins as an intracellular targeting signal).</text>
        <dbReference type="EC" id="3.4.19.12"/>
    </reaction>
</comment>
<dbReference type="PANTHER" id="PTHR11830">
    <property type="entry name" value="40S RIBOSOMAL PROTEIN S3A"/>
    <property type="match status" value="1"/>
</dbReference>
<keyword evidence="9" id="KW-0833">Ubl conjugation pathway</keyword>
<evidence type="ECO:0000256" key="4">
    <source>
        <dbReference type="ARBA" id="ARBA00009085"/>
    </source>
</evidence>
<keyword evidence="8" id="KW-0479">Metal-binding</keyword>
<keyword evidence="12" id="KW-0862">Zinc</keyword>
<dbReference type="InterPro" id="IPR038765">
    <property type="entry name" value="Papain-like_cys_pep_sf"/>
</dbReference>
<dbReference type="InterPro" id="IPR000938">
    <property type="entry name" value="CAP-Gly_domain"/>
</dbReference>
<evidence type="ECO:0000256" key="3">
    <source>
        <dbReference type="ARBA" id="ARBA00004556"/>
    </source>
</evidence>
<dbReference type="EC" id="3.4.19.12" evidence="5"/>
<name>A0A226EJ75_FOLCA</name>
<keyword evidence="11" id="KW-0788">Thiol protease</keyword>
<dbReference type="Pfam" id="PF01302">
    <property type="entry name" value="CAP_GLY"/>
    <property type="match status" value="1"/>
</dbReference>
<evidence type="ECO:0000256" key="1">
    <source>
        <dbReference type="ARBA" id="ARBA00000707"/>
    </source>
</evidence>
<evidence type="ECO:0000313" key="14">
    <source>
        <dbReference type="EMBL" id="OXA57268.1"/>
    </source>
</evidence>
<protein>
    <recommendedName>
        <fullName evidence="5">ubiquitinyl hydrolase 1</fullName>
        <ecNumber evidence="5">3.4.19.12</ecNumber>
    </recommendedName>
</protein>
<comment type="similarity">
    <text evidence="4">Belongs to the peptidase C19 family.</text>
</comment>
<dbReference type="InterPro" id="IPR036859">
    <property type="entry name" value="CAP-Gly_dom_sf"/>
</dbReference>
<evidence type="ECO:0000256" key="7">
    <source>
        <dbReference type="ARBA" id="ARBA00022670"/>
    </source>
</evidence>
<dbReference type="SUPFAM" id="SSF54001">
    <property type="entry name" value="Cysteine proteinases"/>
    <property type="match status" value="1"/>
</dbReference>
<dbReference type="GO" id="GO:0005813">
    <property type="term" value="C:centrosome"/>
    <property type="evidence" value="ECO:0007669"/>
    <property type="project" value="UniProtKB-SubCell"/>
</dbReference>
<evidence type="ECO:0000256" key="11">
    <source>
        <dbReference type="ARBA" id="ARBA00022807"/>
    </source>
</evidence>
<evidence type="ECO:0000313" key="15">
    <source>
        <dbReference type="Proteomes" id="UP000198287"/>
    </source>
</evidence>
<keyword evidence="7" id="KW-0645">Protease</keyword>
<evidence type="ECO:0000259" key="13">
    <source>
        <dbReference type="SMART" id="SM01052"/>
    </source>
</evidence>
<proteinExistence type="inferred from homology"/>
<dbReference type="GO" id="GO:0048471">
    <property type="term" value="C:perinuclear region of cytoplasm"/>
    <property type="evidence" value="ECO:0007669"/>
    <property type="project" value="UniProtKB-SubCell"/>
</dbReference>
<evidence type="ECO:0000256" key="5">
    <source>
        <dbReference type="ARBA" id="ARBA00012759"/>
    </source>
</evidence>
<dbReference type="OrthoDB" id="6287070at2759"/>
<feature type="domain" description="CAP-Gly" evidence="13">
    <location>
        <begin position="42"/>
        <end position="111"/>
    </location>
</feature>
<dbReference type="Gene3D" id="2.30.30.190">
    <property type="entry name" value="CAP Gly-rich-like domain"/>
    <property type="match status" value="1"/>
</dbReference>
<evidence type="ECO:0000256" key="8">
    <source>
        <dbReference type="ARBA" id="ARBA00022723"/>
    </source>
</evidence>
<dbReference type="OMA" id="RNSCYID"/>
<keyword evidence="10 14" id="KW-0378">Hydrolase</keyword>
<dbReference type="Gene3D" id="3.90.70.10">
    <property type="entry name" value="Cysteine proteinases"/>
    <property type="match status" value="1"/>
</dbReference>
<dbReference type="GO" id="GO:0046872">
    <property type="term" value="F:metal ion binding"/>
    <property type="evidence" value="ECO:0007669"/>
    <property type="project" value="UniProtKB-KW"/>
</dbReference>